<sequence length="579" mass="65238">MADGLAKKERHRKKMRERRQAKKLTDQGTPLALLHLEPQHMTKHITDAQLRDLVYYSVLADSPPLPFCHITRNSLVQRLVILFVDDFDITWMGVPVSRTDVPTSVDLASVSNDAVAKANMPHLTSIFSHMLITNLRVKSMRYSTKPIAGLIQSPLTLNRKDQIKTDLEKRAEETKGDKYQLFSLSLEDMRKAGYPIPPSLDASVSLQDEWKETRPGSGAPKRLMAVDCEMVLTTQGRELARVSIVGEDGEVVLDEFVKPENPILDYLTEFSGITKDIMDQTQCSLRRAQKHVRKLIDHDVLLVGHSLDMDLNALKLAHPCCADTSLLYDSPRGPPFQPSLRGLTKAFLKRAIQINRHDSVQDAKASLDLFQLKVQRGIKFGRHGLPMELIFDRLKRQDGRDSLIMQSLAPARPSTFQSGLGNLYQRHDSDDALVAAVVDQCKNQHLLLAQTQGCSIYEQNAEDDDDSGGDGLNTTVPPMVLSYNPNHDPAVAKRVAKLDDYIHTIYQALPLNTAFMVLGGIGQNQRFQLMLKKYLAFEQRRKSKTTVGEPIDWTVEEQKELDELYGQMRKGACFFTLKK</sequence>
<dbReference type="OrthoDB" id="8191639at2759"/>
<dbReference type="EMBL" id="MCGT01000002">
    <property type="protein sequence ID" value="ORX62036.1"/>
    <property type="molecule type" value="Genomic_DNA"/>
</dbReference>
<evidence type="ECO:0000256" key="6">
    <source>
        <dbReference type="ARBA" id="ARBA00023242"/>
    </source>
</evidence>
<dbReference type="GO" id="GO:0005634">
    <property type="term" value="C:nucleus"/>
    <property type="evidence" value="ECO:0007669"/>
    <property type="project" value="UniProtKB-SubCell"/>
</dbReference>
<evidence type="ECO:0000313" key="9">
    <source>
        <dbReference type="EMBL" id="ORX62036.1"/>
    </source>
</evidence>
<dbReference type="FunFam" id="3.30.420.10:FF:000031">
    <property type="entry name" value="RNA exonuclease 1"/>
    <property type="match status" value="1"/>
</dbReference>
<feature type="region of interest" description="Disordered" evidence="7">
    <location>
        <begin position="1"/>
        <end position="24"/>
    </location>
</feature>
<comment type="subcellular location">
    <subcellularLocation>
        <location evidence="1">Nucleus</location>
    </subcellularLocation>
</comment>
<evidence type="ECO:0000256" key="1">
    <source>
        <dbReference type="ARBA" id="ARBA00004123"/>
    </source>
</evidence>
<dbReference type="SMART" id="SM00479">
    <property type="entry name" value="EXOIII"/>
    <property type="match status" value="1"/>
</dbReference>
<feature type="domain" description="Exonuclease" evidence="8">
    <location>
        <begin position="222"/>
        <end position="379"/>
    </location>
</feature>
<keyword evidence="4" id="KW-0378">Hydrolase</keyword>
<keyword evidence="5" id="KW-0269">Exonuclease</keyword>
<protein>
    <recommendedName>
        <fullName evidence="8">Exonuclease domain-containing protein</fullName>
    </recommendedName>
</protein>
<feature type="compositionally biased region" description="Basic residues" evidence="7">
    <location>
        <begin position="8"/>
        <end position="22"/>
    </location>
</feature>
<dbReference type="AlphaFoldDB" id="A0A1X2GVK6"/>
<name>A0A1X2GVK6_9FUNG</name>
<reference evidence="9 10" key="1">
    <citation type="submission" date="2016-07" db="EMBL/GenBank/DDBJ databases">
        <title>Pervasive Adenine N6-methylation of Active Genes in Fungi.</title>
        <authorList>
            <consortium name="DOE Joint Genome Institute"/>
            <person name="Mondo S.J."/>
            <person name="Dannebaum R.O."/>
            <person name="Kuo R.C."/>
            <person name="Labutti K."/>
            <person name="Haridas S."/>
            <person name="Kuo A."/>
            <person name="Salamov A."/>
            <person name="Ahrendt S.R."/>
            <person name="Lipzen A."/>
            <person name="Sullivan W."/>
            <person name="Andreopoulos W.B."/>
            <person name="Clum A."/>
            <person name="Lindquist E."/>
            <person name="Daum C."/>
            <person name="Ramamoorthy G.K."/>
            <person name="Gryganskyi A."/>
            <person name="Culley D."/>
            <person name="Magnuson J.K."/>
            <person name="James T.Y."/>
            <person name="O'Malley M.A."/>
            <person name="Stajich J.E."/>
            <person name="Spatafora J.W."/>
            <person name="Visel A."/>
            <person name="Grigoriev I.V."/>
        </authorList>
    </citation>
    <scope>NUCLEOTIDE SEQUENCE [LARGE SCALE GENOMIC DNA]</scope>
    <source>
        <strain evidence="9 10">NRRL 3301</strain>
    </source>
</reference>
<evidence type="ECO:0000256" key="5">
    <source>
        <dbReference type="ARBA" id="ARBA00022839"/>
    </source>
</evidence>
<keyword evidence="6" id="KW-0539">Nucleus</keyword>
<dbReference type="InterPro" id="IPR034922">
    <property type="entry name" value="REX1-like_exo"/>
</dbReference>
<organism evidence="9 10">
    <name type="scientific">Hesseltinella vesiculosa</name>
    <dbReference type="NCBI Taxonomy" id="101127"/>
    <lineage>
        <taxon>Eukaryota</taxon>
        <taxon>Fungi</taxon>
        <taxon>Fungi incertae sedis</taxon>
        <taxon>Mucoromycota</taxon>
        <taxon>Mucoromycotina</taxon>
        <taxon>Mucoromycetes</taxon>
        <taxon>Mucorales</taxon>
        <taxon>Cunninghamellaceae</taxon>
        <taxon>Hesseltinella</taxon>
    </lineage>
</organism>
<dbReference type="InterPro" id="IPR013520">
    <property type="entry name" value="Ribonucl_H"/>
</dbReference>
<proteinExistence type="inferred from homology"/>
<gene>
    <name evidence="9" type="ORF">DM01DRAFT_313361</name>
</gene>
<dbReference type="PANTHER" id="PTHR12801:SF115">
    <property type="entry name" value="FI18136P1-RELATED"/>
    <property type="match status" value="1"/>
</dbReference>
<dbReference type="SUPFAM" id="SSF53098">
    <property type="entry name" value="Ribonuclease H-like"/>
    <property type="match status" value="1"/>
</dbReference>
<dbReference type="Gene3D" id="3.30.420.10">
    <property type="entry name" value="Ribonuclease H-like superfamily/Ribonuclease H"/>
    <property type="match status" value="1"/>
</dbReference>
<dbReference type="InterPro" id="IPR036397">
    <property type="entry name" value="RNaseH_sf"/>
</dbReference>
<comment type="similarity">
    <text evidence="2">Belongs to the REXO1/REXO3 family.</text>
</comment>
<evidence type="ECO:0000259" key="8">
    <source>
        <dbReference type="SMART" id="SM00479"/>
    </source>
</evidence>
<dbReference type="Pfam" id="PF00929">
    <property type="entry name" value="RNase_T"/>
    <property type="match status" value="1"/>
</dbReference>
<dbReference type="STRING" id="101127.A0A1X2GVK6"/>
<evidence type="ECO:0000256" key="3">
    <source>
        <dbReference type="ARBA" id="ARBA00022722"/>
    </source>
</evidence>
<dbReference type="GO" id="GO:0003676">
    <property type="term" value="F:nucleic acid binding"/>
    <property type="evidence" value="ECO:0007669"/>
    <property type="project" value="InterPro"/>
</dbReference>
<comment type="caution">
    <text evidence="9">The sequence shown here is derived from an EMBL/GenBank/DDBJ whole genome shotgun (WGS) entry which is preliminary data.</text>
</comment>
<keyword evidence="3" id="KW-0540">Nuclease</keyword>
<keyword evidence="10" id="KW-1185">Reference proteome</keyword>
<dbReference type="InterPro" id="IPR047021">
    <property type="entry name" value="REXO1/3/4-like"/>
</dbReference>
<dbReference type="Proteomes" id="UP000242146">
    <property type="component" value="Unassembled WGS sequence"/>
</dbReference>
<accession>A0A1X2GVK6</accession>
<evidence type="ECO:0000256" key="7">
    <source>
        <dbReference type="SAM" id="MobiDB-lite"/>
    </source>
</evidence>
<evidence type="ECO:0000256" key="2">
    <source>
        <dbReference type="ARBA" id="ARBA00006357"/>
    </source>
</evidence>
<evidence type="ECO:0000256" key="4">
    <source>
        <dbReference type="ARBA" id="ARBA00022801"/>
    </source>
</evidence>
<dbReference type="InterPro" id="IPR012337">
    <property type="entry name" value="RNaseH-like_sf"/>
</dbReference>
<dbReference type="CDD" id="cd06145">
    <property type="entry name" value="REX1_like"/>
    <property type="match status" value="1"/>
</dbReference>
<dbReference type="GO" id="GO:0010629">
    <property type="term" value="P:negative regulation of gene expression"/>
    <property type="evidence" value="ECO:0007669"/>
    <property type="project" value="UniProtKB-ARBA"/>
</dbReference>
<evidence type="ECO:0000313" key="10">
    <source>
        <dbReference type="Proteomes" id="UP000242146"/>
    </source>
</evidence>
<dbReference type="GO" id="GO:0004527">
    <property type="term" value="F:exonuclease activity"/>
    <property type="evidence" value="ECO:0007669"/>
    <property type="project" value="UniProtKB-KW"/>
</dbReference>
<dbReference type="PANTHER" id="PTHR12801">
    <property type="entry name" value="RNA EXONUCLEASE REXO1 / RECO3 FAMILY MEMBER-RELATED"/>
    <property type="match status" value="1"/>
</dbReference>